<dbReference type="PIRSF" id="PIRSF006755">
    <property type="entry name" value="DTB_synth"/>
    <property type="match status" value="1"/>
</dbReference>
<keyword evidence="2" id="KW-0963">Cytoplasm</keyword>
<comment type="caution">
    <text evidence="3">The sequence shown here is derived from an EMBL/GenBank/DDBJ whole genome shotgun (WGS) entry which is preliminary data.</text>
</comment>
<protein>
    <recommendedName>
        <fullName evidence="2">ATP-dependent dethiobiotin synthetase BioD</fullName>
        <ecNumber evidence="2">6.3.3.3</ecNumber>
    </recommendedName>
    <alternativeName>
        <fullName evidence="2">DTB synthetase</fullName>
        <shortName evidence="2">DTBS</shortName>
    </alternativeName>
    <alternativeName>
        <fullName evidence="2">Dethiobiotin synthase</fullName>
    </alternativeName>
</protein>
<keyword evidence="2 3" id="KW-0436">Ligase</keyword>
<comment type="catalytic activity">
    <reaction evidence="2">
        <text>(7R,8S)-7,8-diammoniononanoate + CO2 + ATP = (4R,5S)-dethiobiotin + ADP + phosphate + 3 H(+)</text>
        <dbReference type="Rhea" id="RHEA:15805"/>
        <dbReference type="ChEBI" id="CHEBI:15378"/>
        <dbReference type="ChEBI" id="CHEBI:16526"/>
        <dbReference type="ChEBI" id="CHEBI:30616"/>
        <dbReference type="ChEBI" id="CHEBI:43474"/>
        <dbReference type="ChEBI" id="CHEBI:149469"/>
        <dbReference type="ChEBI" id="CHEBI:149473"/>
        <dbReference type="ChEBI" id="CHEBI:456216"/>
        <dbReference type="EC" id="6.3.3.3"/>
    </reaction>
</comment>
<keyword evidence="2" id="KW-0547">Nucleotide-binding</keyword>
<evidence type="ECO:0000256" key="2">
    <source>
        <dbReference type="HAMAP-Rule" id="MF_00336"/>
    </source>
</evidence>
<evidence type="ECO:0000313" key="3">
    <source>
        <dbReference type="EMBL" id="MCS2608373.1"/>
    </source>
</evidence>
<reference evidence="3" key="1">
    <citation type="submission" date="2021-11" db="EMBL/GenBank/DDBJ databases">
        <title>Halomonas sp., isolated from a coastal aquaculture zone in Dongshan Bay.</title>
        <authorList>
            <person name="Lin W."/>
        </authorList>
    </citation>
    <scope>NUCLEOTIDE SEQUENCE</scope>
    <source>
        <strain evidence="3">Yzlin-01</strain>
    </source>
</reference>
<accession>A0ABT2EAJ2</accession>
<dbReference type="CDD" id="cd03109">
    <property type="entry name" value="DTBS"/>
    <property type="match status" value="1"/>
</dbReference>
<feature type="binding site" evidence="2">
    <location>
        <begin position="121"/>
        <end position="124"/>
    </location>
    <ligand>
        <name>ATP</name>
        <dbReference type="ChEBI" id="CHEBI:30616"/>
    </ligand>
</feature>
<comment type="pathway">
    <text evidence="2">Cofactor biosynthesis; biotin biosynthesis; biotin from 7,8-diaminononanoate: step 1/2.</text>
</comment>
<dbReference type="PANTHER" id="PTHR43210">
    <property type="entry name" value="DETHIOBIOTIN SYNTHETASE"/>
    <property type="match status" value="1"/>
</dbReference>
<proteinExistence type="inferred from homology"/>
<dbReference type="PANTHER" id="PTHR43210:SF5">
    <property type="entry name" value="DETHIOBIOTIN SYNTHETASE"/>
    <property type="match status" value="1"/>
</dbReference>
<name>A0ABT2EAJ2_9GAMM</name>
<sequence>MSTFFVTGTDTDAGKTLVTSALLYQARTQGLGSLGLKPIASGCEETPEGLRNADALSLQAQSYPTVDYATVNRWAFAPAIAPHIAAAEVGVPLTAVEVAEHLKARLTTRMEARLDSLTLIEGAGGWYVPLNAQESLADVVKQLALPVVLVVGLKLGCLNHALLSARAIHADGLHLAGWVGSAVDGDFAAHPTRFAATLARLHSSLNAPCLGVAPHLDAPSAKTVSAFLSVAPLLSAPPQRRAP</sequence>
<dbReference type="Proteomes" id="UP001165542">
    <property type="component" value="Unassembled WGS sequence"/>
</dbReference>
<dbReference type="EC" id="6.3.3.3" evidence="2"/>
<dbReference type="Gene3D" id="3.40.50.300">
    <property type="entry name" value="P-loop containing nucleotide triphosphate hydrolases"/>
    <property type="match status" value="1"/>
</dbReference>
<dbReference type="GO" id="GO:0004141">
    <property type="term" value="F:dethiobiotin synthase activity"/>
    <property type="evidence" value="ECO:0007669"/>
    <property type="project" value="UniProtKB-EC"/>
</dbReference>
<feature type="binding site" evidence="2">
    <location>
        <position position="54"/>
    </location>
    <ligand>
        <name>Mg(2+)</name>
        <dbReference type="ChEBI" id="CHEBI:18420"/>
    </ligand>
</feature>
<dbReference type="HAMAP" id="MF_00336">
    <property type="entry name" value="BioD"/>
    <property type="match status" value="1"/>
</dbReference>
<keyword evidence="2" id="KW-0460">Magnesium</keyword>
<feature type="binding site" evidence="2">
    <location>
        <begin position="214"/>
        <end position="216"/>
    </location>
    <ligand>
        <name>ATP</name>
        <dbReference type="ChEBI" id="CHEBI:30616"/>
    </ligand>
</feature>
<comment type="function">
    <text evidence="2">Catalyzes a mechanistically unusual reaction, the ATP-dependent insertion of CO2 between the N7 and N8 nitrogen atoms of 7,8-diaminopelargonic acid (DAPA, also called 7,8-diammoniononanoate) to form a ureido ring.</text>
</comment>
<dbReference type="NCBIfam" id="TIGR00347">
    <property type="entry name" value="bioD"/>
    <property type="match status" value="1"/>
</dbReference>
<comment type="similarity">
    <text evidence="2">Belongs to the dethiobiotin synthetase family.</text>
</comment>
<gene>
    <name evidence="2 3" type="primary">bioD</name>
    <name evidence="3" type="ORF">LLY24_03430</name>
</gene>
<comment type="cofactor">
    <cofactor evidence="2">
        <name>Mg(2+)</name>
        <dbReference type="ChEBI" id="CHEBI:18420"/>
    </cofactor>
</comment>
<organism evidence="3 4">
    <name type="scientific">Halomonas dongshanensis</name>
    <dbReference type="NCBI Taxonomy" id="2890835"/>
    <lineage>
        <taxon>Bacteria</taxon>
        <taxon>Pseudomonadati</taxon>
        <taxon>Pseudomonadota</taxon>
        <taxon>Gammaproteobacteria</taxon>
        <taxon>Oceanospirillales</taxon>
        <taxon>Halomonadaceae</taxon>
        <taxon>Halomonas</taxon>
    </lineage>
</organism>
<dbReference type="SUPFAM" id="SSF52540">
    <property type="entry name" value="P-loop containing nucleoside triphosphate hydrolases"/>
    <property type="match status" value="1"/>
</dbReference>
<feature type="binding site" evidence="2">
    <location>
        <position position="41"/>
    </location>
    <ligand>
        <name>substrate</name>
    </ligand>
</feature>
<feature type="binding site" evidence="2">
    <location>
        <position position="16"/>
    </location>
    <ligand>
        <name>Mg(2+)</name>
        <dbReference type="ChEBI" id="CHEBI:18420"/>
    </ligand>
</feature>
<keyword evidence="4" id="KW-1185">Reference proteome</keyword>
<evidence type="ECO:0000313" key="4">
    <source>
        <dbReference type="Proteomes" id="UP001165542"/>
    </source>
</evidence>
<dbReference type="EMBL" id="JAJISC010000001">
    <property type="protein sequence ID" value="MCS2608373.1"/>
    <property type="molecule type" value="Genomic_DNA"/>
</dbReference>
<comment type="caution">
    <text evidence="2">Lacks conserved residue(s) required for the propagation of feature annotation.</text>
</comment>
<feature type="active site" evidence="2">
    <location>
        <position position="37"/>
    </location>
</feature>
<comment type="subcellular location">
    <subcellularLocation>
        <location evidence="2">Cytoplasm</location>
    </subcellularLocation>
</comment>
<dbReference type="InterPro" id="IPR027417">
    <property type="entry name" value="P-loop_NTPase"/>
</dbReference>
<keyword evidence="2" id="KW-0479">Metal-binding</keyword>
<evidence type="ECO:0000256" key="1">
    <source>
        <dbReference type="ARBA" id="ARBA00022756"/>
    </source>
</evidence>
<keyword evidence="2" id="KW-0067">ATP-binding</keyword>
<keyword evidence="1 2" id="KW-0093">Biotin biosynthesis</keyword>
<feature type="binding site" evidence="2">
    <location>
        <position position="121"/>
    </location>
    <ligand>
        <name>Mg(2+)</name>
        <dbReference type="ChEBI" id="CHEBI:18420"/>
    </ligand>
</feature>
<comment type="subunit">
    <text evidence="2">Homodimer.</text>
</comment>
<dbReference type="Pfam" id="PF13500">
    <property type="entry name" value="AAA_26"/>
    <property type="match status" value="1"/>
</dbReference>
<feature type="binding site" evidence="2">
    <location>
        <position position="54"/>
    </location>
    <ligand>
        <name>ATP</name>
        <dbReference type="ChEBI" id="CHEBI:30616"/>
    </ligand>
</feature>
<feature type="binding site" evidence="2">
    <location>
        <begin position="12"/>
        <end position="17"/>
    </location>
    <ligand>
        <name>ATP</name>
        <dbReference type="ChEBI" id="CHEBI:30616"/>
    </ligand>
</feature>
<dbReference type="RefSeq" id="WP_259034854.1">
    <property type="nucleotide sequence ID" value="NZ_JAJISC010000001.1"/>
</dbReference>
<dbReference type="InterPro" id="IPR004472">
    <property type="entry name" value="DTB_synth_BioD"/>
</dbReference>